<dbReference type="InterPro" id="IPR008547">
    <property type="entry name" value="DUF829_TMEM53"/>
</dbReference>
<dbReference type="PANTHER" id="PTHR12265:SF40">
    <property type="entry name" value="DUF829-DOMAIN-CONTAINING PROTEIN"/>
    <property type="match status" value="1"/>
</dbReference>
<gene>
    <name evidence="1" type="ORF">BKA59DRAFT_471675</name>
</gene>
<proteinExistence type="predicted"/>
<evidence type="ECO:0000313" key="2">
    <source>
        <dbReference type="Proteomes" id="UP000813427"/>
    </source>
</evidence>
<reference evidence="1" key="1">
    <citation type="journal article" date="2021" name="Nat. Commun.">
        <title>Genetic determinants of endophytism in the Arabidopsis root mycobiome.</title>
        <authorList>
            <person name="Mesny F."/>
            <person name="Miyauchi S."/>
            <person name="Thiergart T."/>
            <person name="Pickel B."/>
            <person name="Atanasova L."/>
            <person name="Karlsson M."/>
            <person name="Huettel B."/>
            <person name="Barry K.W."/>
            <person name="Haridas S."/>
            <person name="Chen C."/>
            <person name="Bauer D."/>
            <person name="Andreopoulos W."/>
            <person name="Pangilinan J."/>
            <person name="LaButti K."/>
            <person name="Riley R."/>
            <person name="Lipzen A."/>
            <person name="Clum A."/>
            <person name="Drula E."/>
            <person name="Henrissat B."/>
            <person name="Kohler A."/>
            <person name="Grigoriev I.V."/>
            <person name="Martin F.M."/>
            <person name="Hacquard S."/>
        </authorList>
    </citation>
    <scope>NUCLEOTIDE SEQUENCE</scope>
    <source>
        <strain evidence="1">MPI-SDFR-AT-0068</strain>
    </source>
</reference>
<dbReference type="PANTHER" id="PTHR12265">
    <property type="entry name" value="TRANSMEMBRANE PROTEIN 53"/>
    <property type="match status" value="1"/>
</dbReference>
<evidence type="ECO:0008006" key="3">
    <source>
        <dbReference type="Google" id="ProtNLM"/>
    </source>
</evidence>
<dbReference type="Pfam" id="PF05705">
    <property type="entry name" value="DUF829"/>
    <property type="match status" value="1"/>
</dbReference>
<protein>
    <recommendedName>
        <fullName evidence="3">Indole-diterpene biosynthesis protein PaxU</fullName>
    </recommendedName>
</protein>
<dbReference type="OrthoDB" id="77878at2759"/>
<name>A0A8K0WE27_9HYPO</name>
<accession>A0A8K0WE27</accession>
<dbReference type="EMBL" id="JAGPXF010000003">
    <property type="protein sequence ID" value="KAH7251148.1"/>
    <property type="molecule type" value="Genomic_DNA"/>
</dbReference>
<comment type="caution">
    <text evidence="1">The sequence shown here is derived from an EMBL/GenBank/DDBJ whole genome shotgun (WGS) entry which is preliminary data.</text>
</comment>
<dbReference type="AlphaFoldDB" id="A0A8K0WE27"/>
<evidence type="ECO:0000313" key="1">
    <source>
        <dbReference type="EMBL" id="KAH7251148.1"/>
    </source>
</evidence>
<sequence>MSTDAALSARPKPLSYMEKLSDEVSIYRPAGDAAASSSASPKLIIIASWTNAGDNHIAKYVDKHKELFPASQLLLVKSYNKTFFDPEILAFSVKPMVPVIRAAVPQTASLSSQPQVLIHIFSNGGSANISALYDEYAASAGEGEDPYLPPHVTIFDSAPGAQRIVNTAAFFQVGLPKVQRIVITPFIYLMVVSWQFLKILGITKDWLVFWGKTHNEARGKKERELRRTYIYSETDALVGHKDLEAQAAEAKRLGFDVRMEKFDRSLHVAHARKDEARYWGAVQETWSGL</sequence>
<organism evidence="1 2">
    <name type="scientific">Fusarium tricinctum</name>
    <dbReference type="NCBI Taxonomy" id="61284"/>
    <lineage>
        <taxon>Eukaryota</taxon>
        <taxon>Fungi</taxon>
        <taxon>Dikarya</taxon>
        <taxon>Ascomycota</taxon>
        <taxon>Pezizomycotina</taxon>
        <taxon>Sordariomycetes</taxon>
        <taxon>Hypocreomycetidae</taxon>
        <taxon>Hypocreales</taxon>
        <taxon>Nectriaceae</taxon>
        <taxon>Fusarium</taxon>
        <taxon>Fusarium tricinctum species complex</taxon>
    </lineage>
</organism>
<dbReference type="Proteomes" id="UP000813427">
    <property type="component" value="Unassembled WGS sequence"/>
</dbReference>
<keyword evidence="2" id="KW-1185">Reference proteome</keyword>